<comment type="caution">
    <text evidence="2">The sequence shown here is derived from an EMBL/GenBank/DDBJ whole genome shotgun (WGS) entry which is preliminary data.</text>
</comment>
<gene>
    <name evidence="2" type="ORF">EDC62_2004</name>
</gene>
<accession>A0A3N4UZC4</accession>
<feature type="region of interest" description="Disordered" evidence="1">
    <location>
        <begin position="219"/>
        <end position="252"/>
    </location>
</feature>
<dbReference type="RefSeq" id="WP_124223205.1">
    <property type="nucleotide sequence ID" value="NZ_RKQL01000004.1"/>
</dbReference>
<organism evidence="2 3">
    <name type="scientific">Tibeticola sediminis</name>
    <dbReference type="NCBI Taxonomy" id="1917811"/>
    <lineage>
        <taxon>Bacteria</taxon>
        <taxon>Pseudomonadati</taxon>
        <taxon>Pseudomonadota</taxon>
        <taxon>Betaproteobacteria</taxon>
        <taxon>Burkholderiales</taxon>
        <taxon>Comamonadaceae</taxon>
        <taxon>Tibeticola</taxon>
    </lineage>
</organism>
<dbReference type="AlphaFoldDB" id="A0A3N4UZC4"/>
<evidence type="ECO:0008006" key="4">
    <source>
        <dbReference type="Google" id="ProtNLM"/>
    </source>
</evidence>
<evidence type="ECO:0000256" key="1">
    <source>
        <dbReference type="SAM" id="MobiDB-lite"/>
    </source>
</evidence>
<evidence type="ECO:0000313" key="2">
    <source>
        <dbReference type="EMBL" id="RPE66930.1"/>
    </source>
</evidence>
<proteinExistence type="predicted"/>
<dbReference type="Proteomes" id="UP000272193">
    <property type="component" value="Unassembled WGS sequence"/>
</dbReference>
<keyword evidence="3" id="KW-1185">Reference proteome</keyword>
<reference evidence="2 3" key="1">
    <citation type="submission" date="2018-11" db="EMBL/GenBank/DDBJ databases">
        <title>Genomic Encyclopedia of Type Strains, Phase IV (KMG-IV): sequencing the most valuable type-strain genomes for metagenomic binning, comparative biology and taxonomic classification.</title>
        <authorList>
            <person name="Goeker M."/>
        </authorList>
    </citation>
    <scope>NUCLEOTIDE SEQUENCE [LARGE SCALE GENOMIC DNA]</scope>
    <source>
        <strain evidence="2 3">DSM 101684</strain>
    </source>
</reference>
<sequence length="252" mass="27265">MIARFLVLLLLLANAVWWGWSQGWLAPLGFAPARVSEPERIAQQQNPEALRIVRAAPGEGASAPAVPTDTAPRCWRVGPIDASQTDALRAALAQLEAKTAWRLDAETQPGRWMVYMGRYADTETLARKQAELRKRNVPFEVLREPALAPGLSLGVHTTEADAQAALERLSERGVRTARVLTLQPPLTRYWLTLNTADDTQRERLQRLPALAQRTWQNCPEATAPAGGSSAAPAPEVVASAAASSALPASAAR</sequence>
<protein>
    <recommendedName>
        <fullName evidence="4">Sporulation related protein</fullName>
    </recommendedName>
</protein>
<name>A0A3N4UZC4_9BURK</name>
<dbReference type="OrthoDB" id="9153162at2"/>
<dbReference type="EMBL" id="RKQL01000004">
    <property type="protein sequence ID" value="RPE66930.1"/>
    <property type="molecule type" value="Genomic_DNA"/>
</dbReference>
<evidence type="ECO:0000313" key="3">
    <source>
        <dbReference type="Proteomes" id="UP000272193"/>
    </source>
</evidence>